<dbReference type="PROSITE" id="PS50977">
    <property type="entry name" value="HTH_TETR_2"/>
    <property type="match status" value="1"/>
</dbReference>
<dbReference type="InterPro" id="IPR009057">
    <property type="entry name" value="Homeodomain-like_sf"/>
</dbReference>
<dbReference type="GO" id="GO:0000976">
    <property type="term" value="F:transcription cis-regulatory region binding"/>
    <property type="evidence" value="ECO:0007669"/>
    <property type="project" value="TreeGrafter"/>
</dbReference>
<dbReference type="SUPFAM" id="SSF46689">
    <property type="entry name" value="Homeodomain-like"/>
    <property type="match status" value="1"/>
</dbReference>
<evidence type="ECO:0000256" key="2">
    <source>
        <dbReference type="ARBA" id="ARBA00023015"/>
    </source>
</evidence>
<comment type="caution">
    <text evidence="5">The sequence shown here is derived from an EMBL/GenBank/DDBJ whole genome shotgun (WGS) entry which is preliminary data.</text>
</comment>
<dbReference type="AlphaFoldDB" id="A0A652YS61"/>
<dbReference type="InterPro" id="IPR041490">
    <property type="entry name" value="KstR2_TetR_C"/>
</dbReference>
<keyword evidence="3" id="KW-0238">DNA-binding</keyword>
<evidence type="ECO:0000256" key="3">
    <source>
        <dbReference type="ARBA" id="ARBA00023125"/>
    </source>
</evidence>
<dbReference type="InterPro" id="IPR050109">
    <property type="entry name" value="HTH-type_TetR-like_transc_reg"/>
</dbReference>
<dbReference type="PRINTS" id="PR00455">
    <property type="entry name" value="HTHTETR"/>
</dbReference>
<accession>A0A652YS61</accession>
<evidence type="ECO:0000256" key="4">
    <source>
        <dbReference type="ARBA" id="ARBA00023163"/>
    </source>
</evidence>
<dbReference type="PANTHER" id="PTHR30055:SF175">
    <property type="entry name" value="HTH-TYPE TRANSCRIPTIONAL REPRESSOR KSTR2"/>
    <property type="match status" value="1"/>
</dbReference>
<dbReference type="PANTHER" id="PTHR30055">
    <property type="entry name" value="HTH-TYPE TRANSCRIPTIONAL REGULATOR RUTR"/>
    <property type="match status" value="1"/>
</dbReference>
<keyword evidence="2" id="KW-0805">Transcription regulation</keyword>
<gene>
    <name evidence="5" type="ORF">FNL38_103524</name>
</gene>
<dbReference type="Gene3D" id="1.10.357.10">
    <property type="entry name" value="Tetracycline Repressor, domain 2"/>
    <property type="match status" value="1"/>
</dbReference>
<dbReference type="GO" id="GO:0003700">
    <property type="term" value="F:DNA-binding transcription factor activity"/>
    <property type="evidence" value="ECO:0007669"/>
    <property type="project" value="TreeGrafter"/>
</dbReference>
<organism evidence="5">
    <name type="scientific">Nocardia globerula</name>
    <dbReference type="NCBI Taxonomy" id="1818"/>
    <lineage>
        <taxon>Bacteria</taxon>
        <taxon>Bacillati</taxon>
        <taxon>Actinomycetota</taxon>
        <taxon>Actinomycetes</taxon>
        <taxon>Mycobacteriales</taxon>
        <taxon>Nocardiaceae</taxon>
        <taxon>Nocardia</taxon>
    </lineage>
</organism>
<dbReference type="InterPro" id="IPR036271">
    <property type="entry name" value="Tet_transcr_reg_TetR-rel_C_sf"/>
</dbReference>
<dbReference type="Gene3D" id="1.10.10.60">
    <property type="entry name" value="Homeodomain-like"/>
    <property type="match status" value="1"/>
</dbReference>
<sequence length="195" mass="22126">MEPQERRQQILDRAGEIFAIKGIAATTIREIGDAVGVRSGALYHYFPSKDAIVAEIIRLYLEDLVDKVHAVTAVEPTKRIEALSEIALRCSHEYLHATTMWRREGDYIHATILEQGNIGELYGQFEREWSNTLAAGVDQGIFRDDVDLDVVDHMLRYAIWSSSEWHTPTEDKSVDWLAHEVVKVILGGLLRTPKV</sequence>
<protein>
    <submittedName>
        <fullName evidence="5">TetR family transcriptional regulator</fullName>
    </submittedName>
</protein>
<dbReference type="InterPro" id="IPR001647">
    <property type="entry name" value="HTH_TetR"/>
</dbReference>
<keyword evidence="4" id="KW-0804">Transcription</keyword>
<dbReference type="Pfam" id="PF00440">
    <property type="entry name" value="TetR_N"/>
    <property type="match status" value="1"/>
</dbReference>
<dbReference type="SUPFAM" id="SSF48498">
    <property type="entry name" value="Tetracyclin repressor-like, C-terminal domain"/>
    <property type="match status" value="1"/>
</dbReference>
<reference evidence="5" key="1">
    <citation type="submission" date="2019-07" db="EMBL/GenBank/DDBJ databases">
        <title>Genomic Encyclopedia of Type Strains, Phase IV (KMG-IV): sequencing the most valuable type-strain genomes for metagenomic binning, comparative biology and taxonomic classification.</title>
        <authorList>
            <person name="Goeker M."/>
        </authorList>
    </citation>
    <scope>NUCLEOTIDE SEQUENCE</scope>
    <source>
        <strain evidence="5">DSM 44596</strain>
    </source>
</reference>
<proteinExistence type="predicted"/>
<keyword evidence="1" id="KW-0678">Repressor</keyword>
<evidence type="ECO:0000313" key="5">
    <source>
        <dbReference type="EMBL" id="TYQ05173.1"/>
    </source>
</evidence>
<evidence type="ECO:0000256" key="1">
    <source>
        <dbReference type="ARBA" id="ARBA00022491"/>
    </source>
</evidence>
<name>A0A652YS61_NOCGL</name>
<dbReference type="Pfam" id="PF17932">
    <property type="entry name" value="TetR_C_24"/>
    <property type="match status" value="1"/>
</dbReference>
<dbReference type="EMBL" id="VNIQ01000003">
    <property type="protein sequence ID" value="TYQ05173.1"/>
    <property type="molecule type" value="Genomic_DNA"/>
</dbReference>